<gene>
    <name evidence="2" type="ORF">ACFPN2_14795</name>
</gene>
<feature type="transmembrane region" description="Helical" evidence="1">
    <location>
        <begin position="237"/>
        <end position="261"/>
    </location>
</feature>
<feature type="transmembrane region" description="Helical" evidence="1">
    <location>
        <begin position="276"/>
        <end position="299"/>
    </location>
</feature>
<sequence>MSAIWTVFRKEVLENLRDRRVIVSAFFFGVLLAPVIFGLTTTMVSKRAVANQDKPLNLPIAGADRAPNLVQFLRENGVQVAAVDLSSDQAMEAVRSGAQDLVLLVGDDYGKALKAGESAPLSLVVDTSNSNTSPSADRARQLLSAYGHQLAVLRLMVRGINPTVIEPVGVHTLDVATPAGRSLLILGMMTYFCFMSMLVGGFYLAIDTTAGERERGSLEPLLTLPVSRSQLIVGKMLATSAFMSVSLLLTLATFGVVLTYIPLEALGMSANFGPRVILTIFAIMMTFVPMGAGLMTVVASFTRSNREAQSWLSVVMMLPIAPIMFAVVTGTKPSAGLMAVPSLSQHLIATSLMRGDSIPALHVLICAGTTLALGALLVGVAIKLYQREAILG</sequence>
<feature type="transmembrane region" description="Helical" evidence="1">
    <location>
        <begin position="311"/>
        <end position="328"/>
    </location>
</feature>
<comment type="caution">
    <text evidence="2">The sequence shown here is derived from an EMBL/GenBank/DDBJ whole genome shotgun (WGS) entry which is preliminary data.</text>
</comment>
<keyword evidence="1" id="KW-0472">Membrane</keyword>
<evidence type="ECO:0000313" key="2">
    <source>
        <dbReference type="EMBL" id="MFC4310358.1"/>
    </source>
</evidence>
<dbReference type="EMBL" id="JBHSDU010000003">
    <property type="protein sequence ID" value="MFC4310358.1"/>
    <property type="molecule type" value="Genomic_DNA"/>
</dbReference>
<accession>A0ABV8SUS2</accession>
<evidence type="ECO:0000313" key="3">
    <source>
        <dbReference type="Proteomes" id="UP001595904"/>
    </source>
</evidence>
<keyword evidence="1" id="KW-0812">Transmembrane</keyword>
<name>A0ABV8SUS2_9GAMM</name>
<dbReference type="PANTHER" id="PTHR43471:SF3">
    <property type="entry name" value="ABC TRANSPORTER PERMEASE PROTEIN NATB"/>
    <property type="match status" value="1"/>
</dbReference>
<dbReference type="Proteomes" id="UP001595904">
    <property type="component" value="Unassembled WGS sequence"/>
</dbReference>
<dbReference type="PANTHER" id="PTHR43471">
    <property type="entry name" value="ABC TRANSPORTER PERMEASE"/>
    <property type="match status" value="1"/>
</dbReference>
<reference evidence="3" key="1">
    <citation type="journal article" date="2019" name="Int. J. Syst. Evol. Microbiol.">
        <title>The Global Catalogue of Microorganisms (GCM) 10K type strain sequencing project: providing services to taxonomists for standard genome sequencing and annotation.</title>
        <authorList>
            <consortium name="The Broad Institute Genomics Platform"/>
            <consortium name="The Broad Institute Genome Sequencing Center for Infectious Disease"/>
            <person name="Wu L."/>
            <person name="Ma J."/>
        </authorList>
    </citation>
    <scope>NUCLEOTIDE SEQUENCE [LARGE SCALE GENOMIC DNA]</scope>
    <source>
        <strain evidence="3">CGMCC 1.10759</strain>
    </source>
</reference>
<feature type="transmembrane region" description="Helical" evidence="1">
    <location>
        <begin position="360"/>
        <end position="382"/>
    </location>
</feature>
<keyword evidence="1" id="KW-1133">Transmembrane helix</keyword>
<feature type="transmembrane region" description="Helical" evidence="1">
    <location>
        <begin position="21"/>
        <end position="39"/>
    </location>
</feature>
<dbReference type="RefSeq" id="WP_380597787.1">
    <property type="nucleotide sequence ID" value="NZ_JBHSDU010000003.1"/>
</dbReference>
<dbReference type="Pfam" id="PF12679">
    <property type="entry name" value="ABC2_membrane_2"/>
    <property type="match status" value="1"/>
</dbReference>
<organism evidence="2 3">
    <name type="scientific">Steroidobacter flavus</name>
    <dbReference type="NCBI Taxonomy" id="1842136"/>
    <lineage>
        <taxon>Bacteria</taxon>
        <taxon>Pseudomonadati</taxon>
        <taxon>Pseudomonadota</taxon>
        <taxon>Gammaproteobacteria</taxon>
        <taxon>Steroidobacterales</taxon>
        <taxon>Steroidobacteraceae</taxon>
        <taxon>Steroidobacter</taxon>
    </lineage>
</organism>
<proteinExistence type="predicted"/>
<feature type="transmembrane region" description="Helical" evidence="1">
    <location>
        <begin position="183"/>
        <end position="206"/>
    </location>
</feature>
<keyword evidence="3" id="KW-1185">Reference proteome</keyword>
<protein>
    <submittedName>
        <fullName evidence="2">ABC transporter permease</fullName>
    </submittedName>
</protein>
<evidence type="ECO:0000256" key="1">
    <source>
        <dbReference type="SAM" id="Phobius"/>
    </source>
</evidence>